<dbReference type="PANTHER" id="PTHR34858">
    <property type="entry name" value="CYSO-CYSTEINE PEPTIDASE"/>
    <property type="match status" value="1"/>
</dbReference>
<dbReference type="AlphaFoldDB" id="Q9RXB3"/>
<dbReference type="GO" id="GO:0006508">
    <property type="term" value="P:proteolysis"/>
    <property type="evidence" value="ECO:0007669"/>
    <property type="project" value="UniProtKB-KW"/>
</dbReference>
<dbReference type="InterPro" id="IPR000555">
    <property type="entry name" value="JAMM/MPN+_dom"/>
</dbReference>
<dbReference type="SMR" id="Q9RXB3"/>
<dbReference type="InterPro" id="IPR037518">
    <property type="entry name" value="MPN"/>
</dbReference>
<proteinExistence type="predicted"/>
<dbReference type="STRING" id="243230.DR_0402"/>
<organism evidence="7 8">
    <name type="scientific">Deinococcus radiodurans (strain ATCC 13939 / DSM 20539 / JCM 16871 / CCUG 27074 / LMG 4051 / NBRC 15346 / NCIMB 9279 / VKM B-1422 / R1)</name>
    <dbReference type="NCBI Taxonomy" id="243230"/>
    <lineage>
        <taxon>Bacteria</taxon>
        <taxon>Thermotogati</taxon>
        <taxon>Deinococcota</taxon>
        <taxon>Deinococci</taxon>
        <taxon>Deinococcales</taxon>
        <taxon>Deinococcaceae</taxon>
        <taxon>Deinococcus</taxon>
    </lineage>
</organism>
<dbReference type="PATRIC" id="fig|243230.17.peg.576"/>
<evidence type="ECO:0000256" key="2">
    <source>
        <dbReference type="ARBA" id="ARBA00022723"/>
    </source>
</evidence>
<gene>
    <name evidence="7" type="ordered locus">DR_0402</name>
</gene>
<feature type="domain" description="MPN" evidence="6">
    <location>
        <begin position="2"/>
        <end position="136"/>
    </location>
</feature>
<evidence type="ECO:0000256" key="5">
    <source>
        <dbReference type="ARBA" id="ARBA00023049"/>
    </source>
</evidence>
<dbReference type="GO" id="GO:0008270">
    <property type="term" value="F:zinc ion binding"/>
    <property type="evidence" value="ECO:0000318"/>
    <property type="project" value="GO_Central"/>
</dbReference>
<dbReference type="FunFam" id="3.40.140.10:FF:000085">
    <property type="entry name" value="Mov34/MPN/PAD-1 family protein"/>
    <property type="match status" value="1"/>
</dbReference>
<keyword evidence="4" id="KW-0862">Zinc</keyword>
<reference evidence="7 8" key="1">
    <citation type="journal article" date="1999" name="Science">
        <title>Genome sequence of the radioresistant bacterium Deinococcus radiodurans R1.</title>
        <authorList>
            <person name="White O."/>
            <person name="Eisen J.A."/>
            <person name="Heidelberg J.F."/>
            <person name="Hickey E.K."/>
            <person name="Peterson J.D."/>
            <person name="Dodson R.J."/>
            <person name="Haft D.H."/>
            <person name="Gwinn M.L."/>
            <person name="Nelson W.C."/>
            <person name="Richardson D.L."/>
            <person name="Moffat K.S."/>
            <person name="Qin H."/>
            <person name="Jiang L."/>
            <person name="Pamphile W."/>
            <person name="Crosby M."/>
            <person name="Shen M."/>
            <person name="Vamathevan J.J."/>
            <person name="Lam P."/>
            <person name="McDonald L."/>
            <person name="Utterback T."/>
            <person name="Zalewski C."/>
            <person name="Makarova K.S."/>
            <person name="Aravind L."/>
            <person name="Daly M.J."/>
            <person name="Minton K.W."/>
            <person name="Fleischmann R.D."/>
            <person name="Ketchum K.A."/>
            <person name="Nelson K.E."/>
            <person name="Salzberg S."/>
            <person name="Smith H.O."/>
            <person name="Venter J.C."/>
            <person name="Fraser C.M."/>
        </authorList>
    </citation>
    <scope>NUCLEOTIDE SEQUENCE [LARGE SCALE GENOMIC DNA]</scope>
    <source>
        <strain evidence="8">ATCC 13939 / DSM 20539 / JCM 16871 / LMG 4051 / NBRC 15346 / NCIMB 9279 / R1 / VKM B-1422</strain>
    </source>
</reference>
<keyword evidence="2" id="KW-0479">Metal-binding</keyword>
<dbReference type="PIR" id="A75524">
    <property type="entry name" value="A75524"/>
</dbReference>
<evidence type="ECO:0000256" key="4">
    <source>
        <dbReference type="ARBA" id="ARBA00022833"/>
    </source>
</evidence>
<accession>Q9RXB3</accession>
<evidence type="ECO:0000259" key="6">
    <source>
        <dbReference type="PROSITE" id="PS50249"/>
    </source>
</evidence>
<dbReference type="CDD" id="cd08070">
    <property type="entry name" value="MPN_like"/>
    <property type="match status" value="1"/>
</dbReference>
<dbReference type="Pfam" id="PF14464">
    <property type="entry name" value="Prok-JAB"/>
    <property type="match status" value="1"/>
</dbReference>
<dbReference type="Proteomes" id="UP000002524">
    <property type="component" value="Chromosome 1"/>
</dbReference>
<dbReference type="HOGENOM" id="CLU_116765_2_0_0"/>
<sequence>MLLTLPAPLRRALWAQVRRELPRECVGALGGWVRGEQVQAHALYPLPNVAADPEREYLADPGDLLRVVRAMQREGLDLVALYHSHPHGPAAPSASDRRLAAYPVPYLIADPAAEVLRAYLLPGGEEVEVRSADESN</sequence>
<keyword evidence="1" id="KW-0645">Protease</keyword>
<dbReference type="EnsemblBacteria" id="AAF09981">
    <property type="protein sequence ID" value="AAF09981"/>
    <property type="gene ID" value="DR_0402"/>
</dbReference>
<protein>
    <recommendedName>
        <fullName evidence="6">MPN domain-containing protein</fullName>
    </recommendedName>
</protein>
<dbReference type="PaxDb" id="243230-DR_0402"/>
<dbReference type="GO" id="GO:0008235">
    <property type="term" value="F:metalloexopeptidase activity"/>
    <property type="evidence" value="ECO:0000318"/>
    <property type="project" value="GO_Central"/>
</dbReference>
<name>Q9RXB3_DEIRA</name>
<dbReference type="OrthoDB" id="9802958at2"/>
<evidence type="ECO:0000313" key="7">
    <source>
        <dbReference type="EMBL" id="AAF09981.1"/>
    </source>
</evidence>
<dbReference type="Gene3D" id="3.40.140.10">
    <property type="entry name" value="Cytidine Deaminase, domain 2"/>
    <property type="match status" value="1"/>
</dbReference>
<dbReference type="EMBL" id="AE000513">
    <property type="protein sequence ID" value="AAF09981.1"/>
    <property type="molecule type" value="Genomic_DNA"/>
</dbReference>
<dbReference type="SMART" id="SM00232">
    <property type="entry name" value="JAB_MPN"/>
    <property type="match status" value="1"/>
</dbReference>
<dbReference type="InterPro" id="IPR051929">
    <property type="entry name" value="VirAsm_ModProt"/>
</dbReference>
<evidence type="ECO:0000256" key="3">
    <source>
        <dbReference type="ARBA" id="ARBA00022801"/>
    </source>
</evidence>
<dbReference type="KEGG" id="dra:DR_0402"/>
<evidence type="ECO:0000256" key="1">
    <source>
        <dbReference type="ARBA" id="ARBA00022670"/>
    </source>
</evidence>
<dbReference type="PANTHER" id="PTHR34858:SF1">
    <property type="entry name" value="CYSO-CYSTEINE PEPTIDASE"/>
    <property type="match status" value="1"/>
</dbReference>
<dbReference type="InterPro" id="IPR028090">
    <property type="entry name" value="JAB_dom_prok"/>
</dbReference>
<dbReference type="SUPFAM" id="SSF102712">
    <property type="entry name" value="JAB1/MPN domain"/>
    <property type="match status" value="1"/>
</dbReference>
<dbReference type="PROSITE" id="PS50249">
    <property type="entry name" value="MPN"/>
    <property type="match status" value="1"/>
</dbReference>
<keyword evidence="8" id="KW-1185">Reference proteome</keyword>
<dbReference type="eggNOG" id="COG1310">
    <property type="taxonomic scope" value="Bacteria"/>
</dbReference>
<keyword evidence="5" id="KW-0482">Metalloprotease</keyword>
<dbReference type="InParanoid" id="Q9RXB3"/>
<evidence type="ECO:0000313" key="8">
    <source>
        <dbReference type="Proteomes" id="UP000002524"/>
    </source>
</evidence>
<keyword evidence="3" id="KW-0378">Hydrolase</keyword>